<protein>
    <submittedName>
        <fullName evidence="2">Uncharacterized protein</fullName>
    </submittedName>
</protein>
<evidence type="ECO:0000256" key="1">
    <source>
        <dbReference type="SAM" id="MobiDB-lite"/>
    </source>
</evidence>
<name>A0A6A5WIC9_9PLEO</name>
<feature type="region of interest" description="Disordered" evidence="1">
    <location>
        <begin position="54"/>
        <end position="126"/>
    </location>
</feature>
<accession>A0A6A5WIC9</accession>
<organism evidence="2 3">
    <name type="scientific">Amniculicola lignicola CBS 123094</name>
    <dbReference type="NCBI Taxonomy" id="1392246"/>
    <lineage>
        <taxon>Eukaryota</taxon>
        <taxon>Fungi</taxon>
        <taxon>Dikarya</taxon>
        <taxon>Ascomycota</taxon>
        <taxon>Pezizomycotina</taxon>
        <taxon>Dothideomycetes</taxon>
        <taxon>Pleosporomycetidae</taxon>
        <taxon>Pleosporales</taxon>
        <taxon>Amniculicolaceae</taxon>
        <taxon>Amniculicola</taxon>
    </lineage>
</organism>
<evidence type="ECO:0000313" key="2">
    <source>
        <dbReference type="EMBL" id="KAF2000559.1"/>
    </source>
</evidence>
<feature type="region of interest" description="Disordered" evidence="1">
    <location>
        <begin position="1"/>
        <end position="33"/>
    </location>
</feature>
<sequence>MTAMVSTRPSTPPPALPPRNPRHHARPTSECLLDAADLVPPPLFARRRRHPLSSIPVPSLAIPDLPAPSHGAEYPSSPDSFKSARSSISSIAASPTSTAPSSPSSFQPSFSRTGSSTVSSSSPSYSAPPILPLPYSYYSRFAWDPIPHHELRRKKSPKQETLRSLRAKESEACLQRMYNQQTLAYLDGSIFARTKRRPTLDRVDEC</sequence>
<dbReference type="EMBL" id="ML977588">
    <property type="protein sequence ID" value="KAF2000559.1"/>
    <property type="molecule type" value="Genomic_DNA"/>
</dbReference>
<gene>
    <name evidence="2" type="ORF">P154DRAFT_197725</name>
</gene>
<feature type="compositionally biased region" description="Low complexity" evidence="1">
    <location>
        <begin position="83"/>
        <end position="126"/>
    </location>
</feature>
<evidence type="ECO:0000313" key="3">
    <source>
        <dbReference type="Proteomes" id="UP000799779"/>
    </source>
</evidence>
<feature type="compositionally biased region" description="Pro residues" evidence="1">
    <location>
        <begin position="10"/>
        <end position="19"/>
    </location>
</feature>
<reference evidence="2" key="1">
    <citation type="journal article" date="2020" name="Stud. Mycol.">
        <title>101 Dothideomycetes genomes: a test case for predicting lifestyles and emergence of pathogens.</title>
        <authorList>
            <person name="Haridas S."/>
            <person name="Albert R."/>
            <person name="Binder M."/>
            <person name="Bloem J."/>
            <person name="Labutti K."/>
            <person name="Salamov A."/>
            <person name="Andreopoulos B."/>
            <person name="Baker S."/>
            <person name="Barry K."/>
            <person name="Bills G."/>
            <person name="Bluhm B."/>
            <person name="Cannon C."/>
            <person name="Castanera R."/>
            <person name="Culley D."/>
            <person name="Daum C."/>
            <person name="Ezra D."/>
            <person name="Gonzalez J."/>
            <person name="Henrissat B."/>
            <person name="Kuo A."/>
            <person name="Liang C."/>
            <person name="Lipzen A."/>
            <person name="Lutzoni F."/>
            <person name="Magnuson J."/>
            <person name="Mondo S."/>
            <person name="Nolan M."/>
            <person name="Ohm R."/>
            <person name="Pangilinan J."/>
            <person name="Park H.-J."/>
            <person name="Ramirez L."/>
            <person name="Alfaro M."/>
            <person name="Sun H."/>
            <person name="Tritt A."/>
            <person name="Yoshinaga Y."/>
            <person name="Zwiers L.-H."/>
            <person name="Turgeon B."/>
            <person name="Goodwin S."/>
            <person name="Spatafora J."/>
            <person name="Crous P."/>
            <person name="Grigoriev I."/>
        </authorList>
    </citation>
    <scope>NUCLEOTIDE SEQUENCE</scope>
    <source>
        <strain evidence="2">CBS 123094</strain>
    </source>
</reference>
<dbReference type="AlphaFoldDB" id="A0A6A5WIC9"/>
<keyword evidence="3" id="KW-1185">Reference proteome</keyword>
<dbReference type="Proteomes" id="UP000799779">
    <property type="component" value="Unassembled WGS sequence"/>
</dbReference>
<dbReference type="OrthoDB" id="3934095at2759"/>
<proteinExistence type="predicted"/>